<evidence type="ECO:0000256" key="11">
    <source>
        <dbReference type="ARBA" id="ARBA00045708"/>
    </source>
</evidence>
<comment type="caution">
    <text evidence="15">The sequence shown here is derived from an EMBL/GenBank/DDBJ whole genome shotgun (WGS) entry which is preliminary data.</text>
</comment>
<dbReference type="CDD" id="cd00717">
    <property type="entry name" value="URO-D"/>
    <property type="match status" value="1"/>
</dbReference>
<dbReference type="OrthoDB" id="339900at2759"/>
<dbReference type="Proteomes" id="UP000188320">
    <property type="component" value="Unassembled WGS sequence"/>
</dbReference>
<evidence type="ECO:0000256" key="7">
    <source>
        <dbReference type="ARBA" id="ARBA00022490"/>
    </source>
</evidence>
<comment type="subunit">
    <text evidence="4">Homodimer.</text>
</comment>
<keyword evidence="8" id="KW-0210">Decarboxylase</keyword>
<dbReference type="GO" id="GO:0006782">
    <property type="term" value="P:protoporphyrinogen IX biosynthetic process"/>
    <property type="evidence" value="ECO:0007669"/>
    <property type="project" value="UniProtKB-UniPathway"/>
</dbReference>
<dbReference type="Gene3D" id="3.20.20.210">
    <property type="match status" value="1"/>
</dbReference>
<evidence type="ECO:0000256" key="1">
    <source>
        <dbReference type="ARBA" id="ARBA00004514"/>
    </source>
</evidence>
<name>A0A1R1PPL2_ZANCU</name>
<organism evidence="15 16">
    <name type="scientific">Zancudomyces culisetae</name>
    <name type="common">Gut fungus</name>
    <name type="synonym">Smittium culisetae</name>
    <dbReference type="NCBI Taxonomy" id="1213189"/>
    <lineage>
        <taxon>Eukaryota</taxon>
        <taxon>Fungi</taxon>
        <taxon>Fungi incertae sedis</taxon>
        <taxon>Zoopagomycota</taxon>
        <taxon>Kickxellomycotina</taxon>
        <taxon>Harpellomycetes</taxon>
        <taxon>Harpellales</taxon>
        <taxon>Legeriomycetaceae</taxon>
        <taxon>Zancudomyces</taxon>
    </lineage>
</organism>
<comment type="subcellular location">
    <subcellularLocation>
        <location evidence="1">Cytoplasm</location>
        <location evidence="1">Cytosol</location>
    </subcellularLocation>
</comment>
<dbReference type="NCBIfam" id="TIGR01464">
    <property type="entry name" value="hemE"/>
    <property type="match status" value="1"/>
</dbReference>
<keyword evidence="10" id="KW-0627">Porphyrin biosynthesis</keyword>
<evidence type="ECO:0000256" key="5">
    <source>
        <dbReference type="ARBA" id="ARBA00012288"/>
    </source>
</evidence>
<evidence type="ECO:0000256" key="10">
    <source>
        <dbReference type="ARBA" id="ARBA00023244"/>
    </source>
</evidence>
<dbReference type="EMBL" id="LSSK01000564">
    <property type="protein sequence ID" value="OMH82904.1"/>
    <property type="molecule type" value="Genomic_DNA"/>
</dbReference>
<dbReference type="FunFam" id="3.20.20.210:FF:000008">
    <property type="entry name" value="Uroporphyrinogen decarboxylase"/>
    <property type="match status" value="1"/>
</dbReference>
<evidence type="ECO:0000256" key="3">
    <source>
        <dbReference type="ARBA" id="ARBA00009935"/>
    </source>
</evidence>
<keyword evidence="16" id="KW-1185">Reference proteome</keyword>
<dbReference type="GO" id="GO:0005829">
    <property type="term" value="C:cytosol"/>
    <property type="evidence" value="ECO:0007669"/>
    <property type="project" value="UniProtKB-SubCell"/>
</dbReference>
<proteinExistence type="inferred from homology"/>
<evidence type="ECO:0000313" key="15">
    <source>
        <dbReference type="EMBL" id="OMH82904.1"/>
    </source>
</evidence>
<evidence type="ECO:0000256" key="6">
    <source>
        <dbReference type="ARBA" id="ARBA00014308"/>
    </source>
</evidence>
<accession>A0A1R1PPL2</accession>
<dbReference type="Pfam" id="PF01208">
    <property type="entry name" value="URO-D"/>
    <property type="match status" value="1"/>
</dbReference>
<evidence type="ECO:0000256" key="4">
    <source>
        <dbReference type="ARBA" id="ARBA00011738"/>
    </source>
</evidence>
<dbReference type="PANTHER" id="PTHR21091">
    <property type="entry name" value="METHYLTETRAHYDROFOLATE:HOMOCYSTEINE METHYLTRANSFERASE RELATED"/>
    <property type="match status" value="1"/>
</dbReference>
<dbReference type="InterPro" id="IPR038071">
    <property type="entry name" value="UROD/MetE-like_sf"/>
</dbReference>
<protein>
    <recommendedName>
        <fullName evidence="6">Uroporphyrinogen decarboxylase</fullName>
        <ecNumber evidence="5">4.1.1.37</ecNumber>
    </recommendedName>
</protein>
<keyword evidence="9" id="KW-0456">Lyase</keyword>
<evidence type="ECO:0000256" key="2">
    <source>
        <dbReference type="ARBA" id="ARBA00004804"/>
    </source>
</evidence>
<dbReference type="InterPro" id="IPR000257">
    <property type="entry name" value="Uroporphyrinogen_deCOase"/>
</dbReference>
<evidence type="ECO:0000256" key="9">
    <source>
        <dbReference type="ARBA" id="ARBA00023239"/>
    </source>
</evidence>
<comment type="similarity">
    <text evidence="3">Belongs to the uroporphyrinogen decarboxylase family.</text>
</comment>
<dbReference type="GO" id="GO:0004853">
    <property type="term" value="F:uroporphyrinogen decarboxylase activity"/>
    <property type="evidence" value="ECO:0007669"/>
    <property type="project" value="UniProtKB-EC"/>
</dbReference>
<gene>
    <name evidence="15" type="ORF">AX774_g3599</name>
</gene>
<evidence type="ECO:0000256" key="13">
    <source>
        <dbReference type="ARBA" id="ARBA00048411"/>
    </source>
</evidence>
<dbReference type="InterPro" id="IPR006361">
    <property type="entry name" value="Uroporphyrinogen_deCO2ase_HemE"/>
</dbReference>
<dbReference type="PANTHER" id="PTHR21091:SF169">
    <property type="entry name" value="UROPORPHYRINOGEN DECARBOXYLASE"/>
    <property type="match status" value="1"/>
</dbReference>
<feature type="domain" description="Uroporphyrinogen decarboxylase (URO-D)" evidence="14">
    <location>
        <begin position="2"/>
        <end position="321"/>
    </location>
</feature>
<reference evidence="16" key="1">
    <citation type="submission" date="2017-01" db="EMBL/GenBank/DDBJ databases">
        <authorList>
            <person name="Wang Y."/>
            <person name="White M."/>
            <person name="Kvist S."/>
            <person name="Moncalvo J.-M."/>
        </authorList>
    </citation>
    <scope>NUCLEOTIDE SEQUENCE [LARGE SCALE GENOMIC DNA]</scope>
    <source>
        <strain evidence="16">COL-18-3</strain>
    </source>
</reference>
<comment type="catalytic activity">
    <reaction evidence="13">
        <text>uroporphyrinogen III + 4 H(+) = coproporphyrinogen III + 4 CO2</text>
        <dbReference type="Rhea" id="RHEA:19865"/>
        <dbReference type="ChEBI" id="CHEBI:15378"/>
        <dbReference type="ChEBI" id="CHEBI:16526"/>
        <dbReference type="ChEBI" id="CHEBI:57308"/>
        <dbReference type="ChEBI" id="CHEBI:57309"/>
        <dbReference type="EC" id="4.1.1.37"/>
    </reaction>
    <physiologicalReaction direction="left-to-right" evidence="13">
        <dbReference type="Rhea" id="RHEA:19866"/>
    </physiologicalReaction>
</comment>
<dbReference type="UniPathway" id="UPA00251">
    <property type="reaction ID" value="UER00321"/>
</dbReference>
<keyword evidence="7" id="KW-0963">Cytoplasm</keyword>
<evidence type="ECO:0000256" key="12">
    <source>
        <dbReference type="ARBA" id="ARBA00047341"/>
    </source>
</evidence>
<sequence>MRTMNEFFKVCRTPELAAEVTLQPMRRYNGLLDASIIFSDILVVPQAMGLEVQMIKGKGPHFPEPLDTPKDMARLVDMESGYNVDDKLGYVYEAITLTRKLLDGQAPLFGFIGAPWTLMAYMVEGGGSKTFERSKKWLYLYPKESHELLDRITTVSIEFLKGQVRAGAQLVQVFDSWAGVLSPEDFMEFSFPYMKRIAKELKNAYPEIPTVAFPKGLHEPELEAMALDTEYTALSIDWTLDPEKVIDSLGEKMKATGRTLVLQGNLDPTVLFAEPEVIARRVEVMCKKFKKCQHIANLGHGMMPGHDPEHLRVFLEAVHKYSKV</sequence>
<comment type="pathway">
    <text evidence="2">Porphyrin-containing compound metabolism; protoporphyrin-IX biosynthesis; coproporphyrinogen-III from 5-aminolevulinate: step 4/4.</text>
</comment>
<dbReference type="AlphaFoldDB" id="A0A1R1PPL2"/>
<evidence type="ECO:0000259" key="14">
    <source>
        <dbReference type="Pfam" id="PF01208"/>
    </source>
</evidence>
<evidence type="ECO:0000256" key="8">
    <source>
        <dbReference type="ARBA" id="ARBA00022793"/>
    </source>
</evidence>
<dbReference type="SUPFAM" id="SSF51726">
    <property type="entry name" value="UROD/MetE-like"/>
    <property type="match status" value="1"/>
</dbReference>
<comment type="function">
    <text evidence="11">Catalyzes the sequential decarboxylation of the four acetate side chains of uroporphyrinogen to form coproporphyrinogen and participates in the fifth step in the heme biosynthetic pathway. Isomer I or isomer III of uroporphyrinogen may serve as substrate, but only coproporphyrinogen III can ultimately be converted to heme. In vitro also decarboxylates pentacarboxylate porphyrinogen I.</text>
</comment>
<dbReference type="EC" id="4.1.1.37" evidence="5"/>
<evidence type="ECO:0000313" key="16">
    <source>
        <dbReference type="Proteomes" id="UP000188320"/>
    </source>
</evidence>
<comment type="catalytic activity">
    <reaction evidence="12">
        <text>uroporphyrinogen I + 4 H(+) = coproporphyrinogen I + 4 CO2</text>
        <dbReference type="Rhea" id="RHEA:31239"/>
        <dbReference type="ChEBI" id="CHEBI:15378"/>
        <dbReference type="ChEBI" id="CHEBI:16526"/>
        <dbReference type="ChEBI" id="CHEBI:62626"/>
        <dbReference type="ChEBI" id="CHEBI:62631"/>
    </reaction>
    <physiologicalReaction direction="left-to-right" evidence="12">
        <dbReference type="Rhea" id="RHEA:31240"/>
    </physiologicalReaction>
</comment>